<dbReference type="EMBL" id="LR796907">
    <property type="protein sequence ID" value="CAB4174060.1"/>
    <property type="molecule type" value="Genomic_DNA"/>
</dbReference>
<dbReference type="PRINTS" id="PR00508">
    <property type="entry name" value="S21N4MTFRASE"/>
</dbReference>
<dbReference type="InterPro" id="IPR001091">
    <property type="entry name" value="RM_Methyltransferase"/>
</dbReference>
<name>A0A6J5R4Q2_9CAUD</name>
<keyword evidence="4" id="KW-0808">Transferase</keyword>
<gene>
    <name evidence="12" type="ORF">UFOVP1186_2</name>
    <name evidence="13" type="ORF">UFOVP1234_17</name>
    <name evidence="14" type="ORF">UFOVP1487_30</name>
    <name evidence="15" type="ORF">UFOVP1574_24</name>
    <name evidence="11" type="ORF">UFOVP959_22</name>
</gene>
<dbReference type="InterPro" id="IPR029063">
    <property type="entry name" value="SAM-dependent_MTases_sf"/>
</dbReference>
<dbReference type="EMBL" id="LR798462">
    <property type="protein sequence ID" value="CAB5238932.1"/>
    <property type="molecule type" value="Genomic_DNA"/>
</dbReference>
<dbReference type="GO" id="GO:0015667">
    <property type="term" value="F:site-specific DNA-methyltransferase (cytosine-N4-specific) activity"/>
    <property type="evidence" value="ECO:0007669"/>
    <property type="project" value="UniProtKB-EC"/>
</dbReference>
<dbReference type="Gene3D" id="3.40.50.150">
    <property type="entry name" value="Vaccinia Virus protein VP39"/>
    <property type="match status" value="1"/>
</dbReference>
<evidence type="ECO:0000256" key="6">
    <source>
        <dbReference type="ARBA" id="ARBA00022747"/>
    </source>
</evidence>
<evidence type="ECO:0000256" key="1">
    <source>
        <dbReference type="ARBA" id="ARBA00010203"/>
    </source>
</evidence>
<dbReference type="InterPro" id="IPR017985">
    <property type="entry name" value="MeTrfase_CN4_CS"/>
</dbReference>
<keyword evidence="3 13" id="KW-0489">Methyltransferase</keyword>
<dbReference type="GO" id="GO:0032259">
    <property type="term" value="P:methylation"/>
    <property type="evidence" value="ECO:0007669"/>
    <property type="project" value="UniProtKB-KW"/>
</dbReference>
<evidence type="ECO:0000256" key="7">
    <source>
        <dbReference type="ARBA" id="ARBA00023125"/>
    </source>
</evidence>
<protein>
    <recommendedName>
        <fullName evidence="2">site-specific DNA-methyltransferase (cytosine-N(4)-specific)</fullName>
        <ecNumber evidence="2">2.1.1.113</ecNumber>
    </recommendedName>
</protein>
<comment type="similarity">
    <text evidence="1">Belongs to the N(4)/N(6)-methyltransferase family. N(4) subfamily.</text>
</comment>
<keyword evidence="7" id="KW-0238">DNA-binding</keyword>
<evidence type="ECO:0000256" key="4">
    <source>
        <dbReference type="ARBA" id="ARBA00022679"/>
    </source>
</evidence>
<evidence type="ECO:0000256" key="3">
    <source>
        <dbReference type="ARBA" id="ARBA00022603"/>
    </source>
</evidence>
<dbReference type="GO" id="GO:0003677">
    <property type="term" value="F:DNA binding"/>
    <property type="evidence" value="ECO:0007669"/>
    <property type="project" value="UniProtKB-KW"/>
</dbReference>
<dbReference type="GO" id="GO:0008170">
    <property type="term" value="F:N-methyltransferase activity"/>
    <property type="evidence" value="ECO:0007669"/>
    <property type="project" value="InterPro"/>
</dbReference>
<accession>A0A6J5R4Q2</accession>
<keyword evidence="5" id="KW-0949">S-adenosyl-L-methionine</keyword>
<dbReference type="GO" id="GO:0009307">
    <property type="term" value="P:DNA restriction-modification system"/>
    <property type="evidence" value="ECO:0007669"/>
    <property type="project" value="UniProtKB-KW"/>
</dbReference>
<feature type="region of interest" description="Disordered" evidence="9">
    <location>
        <begin position="280"/>
        <end position="305"/>
    </location>
</feature>
<dbReference type="EMBL" id="LR797183">
    <property type="protein sequence ID" value="CAB4192300.1"/>
    <property type="molecule type" value="Genomic_DNA"/>
</dbReference>
<keyword evidence="6" id="KW-0680">Restriction system</keyword>
<dbReference type="PROSITE" id="PS00093">
    <property type="entry name" value="N4_MTASE"/>
    <property type="match status" value="1"/>
</dbReference>
<evidence type="ECO:0000256" key="8">
    <source>
        <dbReference type="ARBA" id="ARBA00049120"/>
    </source>
</evidence>
<dbReference type="EC" id="2.1.1.113" evidence="2"/>
<proteinExistence type="inferred from homology"/>
<evidence type="ECO:0000256" key="2">
    <source>
        <dbReference type="ARBA" id="ARBA00012185"/>
    </source>
</evidence>
<organism evidence="13">
    <name type="scientific">uncultured Caudovirales phage</name>
    <dbReference type="NCBI Taxonomy" id="2100421"/>
    <lineage>
        <taxon>Viruses</taxon>
        <taxon>Duplodnaviria</taxon>
        <taxon>Heunggongvirae</taxon>
        <taxon>Uroviricota</taxon>
        <taxon>Caudoviricetes</taxon>
        <taxon>Peduoviridae</taxon>
        <taxon>Maltschvirus</taxon>
        <taxon>Maltschvirus maltsch</taxon>
    </lineage>
</organism>
<evidence type="ECO:0000313" key="15">
    <source>
        <dbReference type="EMBL" id="CAB5238932.1"/>
    </source>
</evidence>
<feature type="domain" description="DNA methylase N-4/N-6" evidence="10">
    <location>
        <begin position="31"/>
        <end position="391"/>
    </location>
</feature>
<feature type="compositionally biased region" description="Basic and acidic residues" evidence="9">
    <location>
        <begin position="229"/>
        <end position="246"/>
    </location>
</feature>
<evidence type="ECO:0000256" key="5">
    <source>
        <dbReference type="ARBA" id="ARBA00022691"/>
    </source>
</evidence>
<dbReference type="SUPFAM" id="SSF53335">
    <property type="entry name" value="S-adenosyl-L-methionine-dependent methyltransferases"/>
    <property type="match status" value="1"/>
</dbReference>
<dbReference type="EMBL" id="LR797137">
    <property type="protein sequence ID" value="CAB4189248.1"/>
    <property type="molecule type" value="Genomic_DNA"/>
</dbReference>
<dbReference type="EMBL" id="LR797422">
    <property type="protein sequence ID" value="CAB4215598.1"/>
    <property type="molecule type" value="Genomic_DNA"/>
</dbReference>
<sequence>MTPVPFIDDRDFTLYQGDALGTLQSLPDASVDCVVTSPPYWGLRDYGADGQLGLEATPDEYVASMVAVFREVRRVLADDGTLWLNLGDSYARDPGKGGSGPNGKHDFIPDYGNAQRILSETRGSSDGAVGRGSRAAVRNGSATLKPKDLVGIPWRVAFALQEDGWYLRSDIIWSKPNPMPESVTDRPTKAHEYVFLLSKQPRYFFDQDAVREPYNYDGRKMTAISGSRPGDRAHENYANREGKDRWPGMTRPVTEQQAFDALVASETYEDFEALSGVKKRSSGNKTRKHGVDVGAPRGTTSDLGRGIPWTETEGGRNIRSVWEIATQPTPEAHFATYPEALVRRCILAGCPEGGTVLDPFMGSGTTAKVARDHRRRAVGIELNPTYCDLIARRLQQLSFLAERTRTN</sequence>
<dbReference type="Pfam" id="PF01555">
    <property type="entry name" value="N6_N4_Mtase"/>
    <property type="match status" value="1"/>
</dbReference>
<comment type="catalytic activity">
    <reaction evidence="8">
        <text>a 2'-deoxycytidine in DNA + S-adenosyl-L-methionine = an N(4)-methyl-2'-deoxycytidine in DNA + S-adenosyl-L-homocysteine + H(+)</text>
        <dbReference type="Rhea" id="RHEA:16857"/>
        <dbReference type="Rhea" id="RHEA-COMP:11369"/>
        <dbReference type="Rhea" id="RHEA-COMP:13674"/>
        <dbReference type="ChEBI" id="CHEBI:15378"/>
        <dbReference type="ChEBI" id="CHEBI:57856"/>
        <dbReference type="ChEBI" id="CHEBI:59789"/>
        <dbReference type="ChEBI" id="CHEBI:85452"/>
        <dbReference type="ChEBI" id="CHEBI:137933"/>
        <dbReference type="EC" id="2.1.1.113"/>
    </reaction>
</comment>
<evidence type="ECO:0000313" key="14">
    <source>
        <dbReference type="EMBL" id="CAB4215598.1"/>
    </source>
</evidence>
<dbReference type="InterPro" id="IPR002941">
    <property type="entry name" value="DNA_methylase_N4/N6"/>
</dbReference>
<evidence type="ECO:0000313" key="13">
    <source>
        <dbReference type="EMBL" id="CAB4192300.1"/>
    </source>
</evidence>
<evidence type="ECO:0000256" key="9">
    <source>
        <dbReference type="SAM" id="MobiDB-lite"/>
    </source>
</evidence>
<evidence type="ECO:0000259" key="10">
    <source>
        <dbReference type="Pfam" id="PF01555"/>
    </source>
</evidence>
<reference evidence="13" key="1">
    <citation type="submission" date="2020-05" db="EMBL/GenBank/DDBJ databases">
        <authorList>
            <person name="Chiriac C."/>
            <person name="Salcher M."/>
            <person name="Ghai R."/>
            <person name="Kavagutti S V."/>
        </authorList>
    </citation>
    <scope>NUCLEOTIDE SEQUENCE</scope>
</reference>
<evidence type="ECO:0000313" key="12">
    <source>
        <dbReference type="EMBL" id="CAB4189248.1"/>
    </source>
</evidence>
<feature type="region of interest" description="Disordered" evidence="9">
    <location>
        <begin position="221"/>
        <end position="249"/>
    </location>
</feature>
<evidence type="ECO:0000313" key="11">
    <source>
        <dbReference type="EMBL" id="CAB4174060.1"/>
    </source>
</evidence>